<sequence length="518" mass="57765">MDSCTPFQGNSDLYGLGIRLGVYLQWISAWISLLLDPHSAQFIYDTNSVFVFAIMVASIIAAQQGTAAIEIYIMLQFMLGSFVTTLSTLGMRLWLMSPNRLAKLETTTTMALKSLLSVTKAFLDFLFKKPSANLSNGWQSDLSAQNEMGTTRKPFLLLSTTLRFLELCFYFFGTPVNMLWTLKPPGLSWSGVIWRMTTAAVVAAYNLIFWFDDSSSGTQQPPRQGCGPLYIFLLSKQPLNGSVVTLCRAAAIIIAIFVFPPASLLLQLTLVLLWHALLFLYRDIIYSFNPVAPQALNSALGRINVFLEKQGIPLLYVTPFGLFGLPVATLSDLLGFLATPKADAIRFSDVIKVCVSLGTGKVTGNERENTLPTRGMGMTPGWKEASFQHRTFSSLWNVYVVLSIAWFIASIEYTIHWNYIQGVHDIQTTGQLIPFVIGCVSASQVIKRLMLFAWAKKYPDWADTRLELGDGADGPIIFKIVKMNQGNDSEEEVPRDDDMGNDQFERPISIMQIRRQSV</sequence>
<dbReference type="EMBL" id="JQFZ01000121">
    <property type="protein sequence ID" value="KGO58270.1"/>
    <property type="molecule type" value="Genomic_DNA"/>
</dbReference>
<comment type="caution">
    <text evidence="2">The sequence shown here is derived from an EMBL/GenBank/DDBJ whole genome shotgun (WGS) entry which is preliminary data.</text>
</comment>
<protein>
    <submittedName>
        <fullName evidence="2">Uncharacterized protein</fullName>
    </submittedName>
</protein>
<gene>
    <name evidence="2" type="ORF">PEX2_067800</name>
</gene>
<keyword evidence="1" id="KW-0812">Transmembrane</keyword>
<feature type="transmembrane region" description="Helical" evidence="1">
    <location>
        <begin position="16"/>
        <end position="35"/>
    </location>
</feature>
<evidence type="ECO:0000313" key="3">
    <source>
        <dbReference type="Proteomes" id="UP000030143"/>
    </source>
</evidence>
<evidence type="ECO:0000313" key="2">
    <source>
        <dbReference type="EMBL" id="KGO58270.1"/>
    </source>
</evidence>
<accession>A0A0A2IHY9</accession>
<proteinExistence type="predicted"/>
<feature type="transmembrane region" description="Helical" evidence="1">
    <location>
        <begin position="155"/>
        <end position="172"/>
    </location>
</feature>
<keyword evidence="1" id="KW-1133">Transmembrane helix</keyword>
<keyword evidence="3" id="KW-1185">Reference proteome</keyword>
<feature type="transmembrane region" description="Helical" evidence="1">
    <location>
        <begin position="396"/>
        <end position="420"/>
    </location>
</feature>
<dbReference type="OrthoDB" id="3945378at2759"/>
<dbReference type="GeneID" id="27679471"/>
<dbReference type="RefSeq" id="XP_016599764.1">
    <property type="nucleotide sequence ID" value="XM_016744051.1"/>
</dbReference>
<reference evidence="2 3" key="1">
    <citation type="journal article" date="2015" name="Mol. Plant Microbe Interact.">
        <title>Genome, transcriptome, and functional analyses of Penicillium expansum provide new insights into secondary metabolism and pathogenicity.</title>
        <authorList>
            <person name="Ballester A.R."/>
            <person name="Marcet-Houben M."/>
            <person name="Levin E."/>
            <person name="Sela N."/>
            <person name="Selma-Lazaro C."/>
            <person name="Carmona L."/>
            <person name="Wisniewski M."/>
            <person name="Droby S."/>
            <person name="Gonzalez-Candelas L."/>
            <person name="Gabaldon T."/>
        </authorList>
    </citation>
    <scope>NUCLEOTIDE SEQUENCE [LARGE SCALE GENOMIC DNA]</scope>
    <source>
        <strain evidence="2 3">MD-8</strain>
    </source>
</reference>
<dbReference type="AlphaFoldDB" id="A0A0A2IHY9"/>
<dbReference type="VEuPathDB" id="FungiDB:PEXP_022260"/>
<evidence type="ECO:0000256" key="1">
    <source>
        <dbReference type="SAM" id="Phobius"/>
    </source>
</evidence>
<name>A0A0A2IHY9_PENEN</name>
<feature type="transmembrane region" description="Helical" evidence="1">
    <location>
        <begin position="432"/>
        <end position="455"/>
    </location>
</feature>
<dbReference type="Proteomes" id="UP000030143">
    <property type="component" value="Unassembled WGS sequence"/>
</dbReference>
<feature type="transmembrane region" description="Helical" evidence="1">
    <location>
        <begin position="42"/>
        <end position="61"/>
    </location>
</feature>
<feature type="transmembrane region" description="Helical" evidence="1">
    <location>
        <begin position="73"/>
        <end position="95"/>
    </location>
</feature>
<keyword evidence="1" id="KW-0472">Membrane</keyword>
<organism evidence="2 3">
    <name type="scientific">Penicillium expansum</name>
    <name type="common">Blue mold rot fungus</name>
    <dbReference type="NCBI Taxonomy" id="27334"/>
    <lineage>
        <taxon>Eukaryota</taxon>
        <taxon>Fungi</taxon>
        <taxon>Dikarya</taxon>
        <taxon>Ascomycota</taxon>
        <taxon>Pezizomycotina</taxon>
        <taxon>Eurotiomycetes</taxon>
        <taxon>Eurotiomycetidae</taxon>
        <taxon>Eurotiales</taxon>
        <taxon>Aspergillaceae</taxon>
        <taxon>Penicillium</taxon>
    </lineage>
</organism>
<dbReference type="HOGENOM" id="CLU_514825_0_0_1"/>
<feature type="transmembrane region" description="Helical" evidence="1">
    <location>
        <begin position="192"/>
        <end position="211"/>
    </location>
</feature>